<dbReference type="SMART" id="SM00093">
    <property type="entry name" value="SERPIN"/>
    <property type="match status" value="1"/>
</dbReference>
<keyword evidence="7" id="KW-1185">Reference proteome</keyword>
<name>A0A8X6EZN7_TRICU</name>
<dbReference type="Proteomes" id="UP000887116">
    <property type="component" value="Unassembled WGS sequence"/>
</dbReference>
<keyword evidence="3" id="KW-0722">Serine protease inhibitor</keyword>
<feature type="domain" description="Serpin" evidence="5">
    <location>
        <begin position="24"/>
        <end position="383"/>
    </location>
</feature>
<dbReference type="CDD" id="cd19577">
    <property type="entry name" value="serpinJ_IRS-2-like"/>
    <property type="match status" value="1"/>
</dbReference>
<dbReference type="InterPro" id="IPR000215">
    <property type="entry name" value="Serpin_fam"/>
</dbReference>
<dbReference type="InterPro" id="IPR042185">
    <property type="entry name" value="Serpin_sf_2"/>
</dbReference>
<dbReference type="PANTHER" id="PTHR11461">
    <property type="entry name" value="SERINE PROTEASE INHIBITOR, SERPIN"/>
    <property type="match status" value="1"/>
</dbReference>
<dbReference type="InterPro" id="IPR042178">
    <property type="entry name" value="Serpin_sf_1"/>
</dbReference>
<evidence type="ECO:0000259" key="5">
    <source>
        <dbReference type="SMART" id="SM00093"/>
    </source>
</evidence>
<evidence type="ECO:0000256" key="2">
    <source>
        <dbReference type="ARBA" id="ARBA00022690"/>
    </source>
</evidence>
<comment type="caution">
    <text evidence="6">The sequence shown here is derived from an EMBL/GenBank/DDBJ whole genome shotgun (WGS) entry which is preliminary data.</text>
</comment>
<dbReference type="Pfam" id="PF00079">
    <property type="entry name" value="Serpin"/>
    <property type="match status" value="1"/>
</dbReference>
<accession>A0A8X6EZN7</accession>
<organism evidence="6 7">
    <name type="scientific">Trichonephila clavata</name>
    <name type="common">Joro spider</name>
    <name type="synonym">Nephila clavata</name>
    <dbReference type="NCBI Taxonomy" id="2740835"/>
    <lineage>
        <taxon>Eukaryota</taxon>
        <taxon>Metazoa</taxon>
        <taxon>Ecdysozoa</taxon>
        <taxon>Arthropoda</taxon>
        <taxon>Chelicerata</taxon>
        <taxon>Arachnida</taxon>
        <taxon>Araneae</taxon>
        <taxon>Araneomorphae</taxon>
        <taxon>Entelegynae</taxon>
        <taxon>Araneoidea</taxon>
        <taxon>Nephilidae</taxon>
        <taxon>Trichonephila</taxon>
    </lineage>
</organism>
<dbReference type="InterPro" id="IPR023796">
    <property type="entry name" value="Serpin_dom"/>
</dbReference>
<dbReference type="AlphaFoldDB" id="A0A8X6EZN7"/>
<dbReference type="GO" id="GO:0005615">
    <property type="term" value="C:extracellular space"/>
    <property type="evidence" value="ECO:0007669"/>
    <property type="project" value="InterPro"/>
</dbReference>
<dbReference type="Gene3D" id="2.30.39.10">
    <property type="entry name" value="Alpha-1-antitrypsin, domain 1"/>
    <property type="match status" value="1"/>
</dbReference>
<comment type="similarity">
    <text evidence="1 4">Belongs to the serpin family.</text>
</comment>
<dbReference type="PANTHER" id="PTHR11461:SF211">
    <property type="entry name" value="GH10112P-RELATED"/>
    <property type="match status" value="1"/>
</dbReference>
<dbReference type="GO" id="GO:0004867">
    <property type="term" value="F:serine-type endopeptidase inhibitor activity"/>
    <property type="evidence" value="ECO:0007669"/>
    <property type="project" value="UniProtKB-KW"/>
</dbReference>
<dbReference type="Gene3D" id="3.30.497.10">
    <property type="entry name" value="Antithrombin, subunit I, domain 2"/>
    <property type="match status" value="1"/>
</dbReference>
<dbReference type="InterPro" id="IPR023795">
    <property type="entry name" value="Serpin_CS"/>
</dbReference>
<dbReference type="SUPFAM" id="SSF56574">
    <property type="entry name" value="Serpins"/>
    <property type="match status" value="1"/>
</dbReference>
<evidence type="ECO:0000256" key="3">
    <source>
        <dbReference type="ARBA" id="ARBA00022900"/>
    </source>
</evidence>
<dbReference type="PROSITE" id="PS00284">
    <property type="entry name" value="SERPIN"/>
    <property type="match status" value="1"/>
</dbReference>
<keyword evidence="2" id="KW-0646">Protease inhibitor</keyword>
<evidence type="ECO:0000256" key="4">
    <source>
        <dbReference type="RuleBase" id="RU000411"/>
    </source>
</evidence>
<evidence type="ECO:0000313" key="6">
    <source>
        <dbReference type="EMBL" id="GFQ66970.1"/>
    </source>
</evidence>
<evidence type="ECO:0000313" key="7">
    <source>
        <dbReference type="Proteomes" id="UP000887116"/>
    </source>
</evidence>
<proteinExistence type="inferred from homology"/>
<dbReference type="InterPro" id="IPR036186">
    <property type="entry name" value="Serpin_sf"/>
</dbReference>
<evidence type="ECO:0000256" key="1">
    <source>
        <dbReference type="ARBA" id="ARBA00009500"/>
    </source>
</evidence>
<protein>
    <submittedName>
        <fullName evidence="6">Uncharacterized serpin-like protein TK1782</fullName>
    </submittedName>
</protein>
<dbReference type="FunFam" id="3.30.497.10:FF:000001">
    <property type="entry name" value="Serine protease inhibitor"/>
    <property type="match status" value="1"/>
</dbReference>
<dbReference type="EMBL" id="BMAO01030286">
    <property type="protein sequence ID" value="GFQ66970.1"/>
    <property type="molecule type" value="Genomic_DNA"/>
</dbReference>
<sequence>MASRDCDKGVENLAVADANNHLGIHLYKLLAKEDNNVFFSPFSISTALAMLFCGAHNETAEEMRNVLGYKIANIKDEELKSCFQKLVHSLENHPDSYTLVCANALVSHKEFSVKGDYKSLLLECFKAHIQEVDFVKENNKAVKQINEWVNEKTRNMIPELLDSLDPATVLVILNAVYFKGFWLHRFNEKHTFLQYFYNNGDEDNCKQVDMMHLKESFLYVEKESYKALELPYKGEDISMLILLPNSKDGLSNLENSLNTTFIQDLKHGMRKRKVEVALPKFRLEYSKSLKQQFQSLGMNKIFNVGAHLDGINDSKQLLVSEIVHKAVLIVNEEGSEAAAATAAVIMLCSLQMDPEFIVDHPFLFVIYNSKNNLIYFMGRVDEL</sequence>
<reference evidence="6" key="1">
    <citation type="submission" date="2020-07" db="EMBL/GenBank/DDBJ databases">
        <title>Multicomponent nature underlies the extraordinary mechanical properties of spider dragline silk.</title>
        <authorList>
            <person name="Kono N."/>
            <person name="Nakamura H."/>
            <person name="Mori M."/>
            <person name="Yoshida Y."/>
            <person name="Ohtoshi R."/>
            <person name="Malay A.D."/>
            <person name="Moran D.A.P."/>
            <person name="Tomita M."/>
            <person name="Numata K."/>
            <person name="Arakawa K."/>
        </authorList>
    </citation>
    <scope>NUCLEOTIDE SEQUENCE</scope>
</reference>
<gene>
    <name evidence="6" type="primary">TK1782</name>
    <name evidence="6" type="ORF">TNCT_544731</name>
</gene>
<dbReference type="OrthoDB" id="47207at2759"/>